<evidence type="ECO:0008006" key="3">
    <source>
        <dbReference type="Google" id="ProtNLM"/>
    </source>
</evidence>
<organism evidence="1 2">
    <name type="scientific">Cercophora newfieldiana</name>
    <dbReference type="NCBI Taxonomy" id="92897"/>
    <lineage>
        <taxon>Eukaryota</taxon>
        <taxon>Fungi</taxon>
        <taxon>Dikarya</taxon>
        <taxon>Ascomycota</taxon>
        <taxon>Pezizomycotina</taxon>
        <taxon>Sordariomycetes</taxon>
        <taxon>Sordariomycetidae</taxon>
        <taxon>Sordariales</taxon>
        <taxon>Lasiosphaeriaceae</taxon>
        <taxon>Cercophora</taxon>
    </lineage>
</organism>
<keyword evidence="2" id="KW-1185">Reference proteome</keyword>
<proteinExistence type="predicted"/>
<evidence type="ECO:0000313" key="2">
    <source>
        <dbReference type="Proteomes" id="UP001174936"/>
    </source>
</evidence>
<sequence length="240" mass="26597">SVAILDLGFGCGDQTWELGRLLGLADWGRVNYVGLTLNASQFRAAAQRCLEQQSTFTNSTISLFNADAASWSPDIHKAVESLADESGSERWLLALDCLYHFSPSRRPIFQYASRKLDASIATFDLILNGSAPFHQKLITRVVGVLMGCTWRAFLTEEEYVKQLVGCGYERERITIRDVSDDVFPGLVGYLGKQDGNLAEYGISLGSGFRLARKVFAWFERTSVIRGVIVIARSNSVKESP</sequence>
<accession>A0AA39XQS8</accession>
<dbReference type="SUPFAM" id="SSF53335">
    <property type="entry name" value="S-adenosyl-L-methionine-dependent methyltransferases"/>
    <property type="match status" value="1"/>
</dbReference>
<gene>
    <name evidence="1" type="ORF">B0T16DRAFT_338528</name>
</gene>
<dbReference type="Gene3D" id="3.40.50.150">
    <property type="entry name" value="Vaccinia Virus protein VP39"/>
    <property type="match status" value="1"/>
</dbReference>
<dbReference type="AlphaFoldDB" id="A0AA39XQS8"/>
<protein>
    <recommendedName>
        <fullName evidence="3">S-adenosyl-L-methionine-dependent methyltransferase</fullName>
    </recommendedName>
</protein>
<reference evidence="1" key="1">
    <citation type="submission" date="2023-06" db="EMBL/GenBank/DDBJ databases">
        <title>Genome-scale phylogeny and comparative genomics of the fungal order Sordariales.</title>
        <authorList>
            <consortium name="Lawrence Berkeley National Laboratory"/>
            <person name="Hensen N."/>
            <person name="Bonometti L."/>
            <person name="Westerberg I."/>
            <person name="Brannstrom I.O."/>
            <person name="Guillou S."/>
            <person name="Cros-Aarteil S."/>
            <person name="Calhoun S."/>
            <person name="Haridas S."/>
            <person name="Kuo A."/>
            <person name="Mondo S."/>
            <person name="Pangilinan J."/>
            <person name="Riley R."/>
            <person name="Labutti K."/>
            <person name="Andreopoulos B."/>
            <person name="Lipzen A."/>
            <person name="Chen C."/>
            <person name="Yanf M."/>
            <person name="Daum C."/>
            <person name="Ng V."/>
            <person name="Clum A."/>
            <person name="Steindorff A."/>
            <person name="Ohm R."/>
            <person name="Martin F."/>
            <person name="Silar P."/>
            <person name="Natvig D."/>
            <person name="Lalanne C."/>
            <person name="Gautier V."/>
            <person name="Ament-Velasquez S.L."/>
            <person name="Kruys A."/>
            <person name="Hutchinson M.I."/>
            <person name="Powell A.J."/>
            <person name="Barry K."/>
            <person name="Miller A.N."/>
            <person name="Grigoriev I.V."/>
            <person name="Debuchy R."/>
            <person name="Gladieux P."/>
            <person name="Thoren M.H."/>
            <person name="Johannesson H."/>
        </authorList>
    </citation>
    <scope>NUCLEOTIDE SEQUENCE</scope>
    <source>
        <strain evidence="1">SMH2532-1</strain>
    </source>
</reference>
<dbReference type="InterPro" id="IPR029063">
    <property type="entry name" value="SAM-dependent_MTases_sf"/>
</dbReference>
<dbReference type="Proteomes" id="UP001174936">
    <property type="component" value="Unassembled WGS sequence"/>
</dbReference>
<name>A0AA39XQS8_9PEZI</name>
<dbReference type="EMBL" id="JAULSV010000007">
    <property type="protein sequence ID" value="KAK0638507.1"/>
    <property type="molecule type" value="Genomic_DNA"/>
</dbReference>
<evidence type="ECO:0000313" key="1">
    <source>
        <dbReference type="EMBL" id="KAK0638507.1"/>
    </source>
</evidence>
<feature type="non-terminal residue" evidence="1">
    <location>
        <position position="1"/>
    </location>
</feature>
<comment type="caution">
    <text evidence="1">The sequence shown here is derived from an EMBL/GenBank/DDBJ whole genome shotgun (WGS) entry which is preliminary data.</text>
</comment>